<sequence>MEWLAENWIWLLVGIAFVGLHLFGHGGHGGHGGHDDKKRPNPSSRNESKEDESGSHRH</sequence>
<keyword evidence="2" id="KW-1133">Transmembrane helix</keyword>
<keyword evidence="2" id="KW-0812">Transmembrane</keyword>
<protein>
    <recommendedName>
        <fullName evidence="4">DUF2933 domain-containing protein</fullName>
    </recommendedName>
</protein>
<comment type="caution">
    <text evidence="3">The sequence shown here is derived from an EMBL/GenBank/DDBJ whole genome shotgun (WGS) entry which is preliminary data.</text>
</comment>
<feature type="compositionally biased region" description="Basic and acidic residues" evidence="1">
    <location>
        <begin position="46"/>
        <end position="58"/>
    </location>
</feature>
<feature type="region of interest" description="Disordered" evidence="1">
    <location>
        <begin position="26"/>
        <end position="58"/>
    </location>
</feature>
<feature type="transmembrane region" description="Helical" evidence="2">
    <location>
        <begin position="7"/>
        <end position="24"/>
    </location>
</feature>
<evidence type="ECO:0000256" key="1">
    <source>
        <dbReference type="SAM" id="MobiDB-lite"/>
    </source>
</evidence>
<organism evidence="3">
    <name type="scientific">marine sediment metagenome</name>
    <dbReference type="NCBI Taxonomy" id="412755"/>
    <lineage>
        <taxon>unclassified sequences</taxon>
        <taxon>metagenomes</taxon>
        <taxon>ecological metagenomes</taxon>
    </lineage>
</organism>
<proteinExistence type="predicted"/>
<reference evidence="3" key="1">
    <citation type="journal article" date="2015" name="Nature">
        <title>Complex archaea that bridge the gap between prokaryotes and eukaryotes.</title>
        <authorList>
            <person name="Spang A."/>
            <person name="Saw J.H."/>
            <person name="Jorgensen S.L."/>
            <person name="Zaremba-Niedzwiedzka K."/>
            <person name="Martijn J."/>
            <person name="Lind A.E."/>
            <person name="van Eijk R."/>
            <person name="Schleper C."/>
            <person name="Guy L."/>
            <person name="Ettema T.J."/>
        </authorList>
    </citation>
    <scope>NUCLEOTIDE SEQUENCE</scope>
</reference>
<accession>A0A0F9LED0</accession>
<evidence type="ECO:0008006" key="4">
    <source>
        <dbReference type="Google" id="ProtNLM"/>
    </source>
</evidence>
<evidence type="ECO:0000256" key="2">
    <source>
        <dbReference type="SAM" id="Phobius"/>
    </source>
</evidence>
<dbReference type="Pfam" id="PF11666">
    <property type="entry name" value="DUF2933"/>
    <property type="match status" value="1"/>
</dbReference>
<name>A0A0F9LED0_9ZZZZ</name>
<dbReference type="AlphaFoldDB" id="A0A0F9LED0"/>
<gene>
    <name evidence="3" type="ORF">LCGC14_1287360</name>
</gene>
<keyword evidence="2" id="KW-0472">Membrane</keyword>
<dbReference type="InterPro" id="IPR021682">
    <property type="entry name" value="DUF2933"/>
</dbReference>
<dbReference type="EMBL" id="LAZR01007384">
    <property type="protein sequence ID" value="KKM85601.1"/>
    <property type="molecule type" value="Genomic_DNA"/>
</dbReference>
<evidence type="ECO:0000313" key="3">
    <source>
        <dbReference type="EMBL" id="KKM85601.1"/>
    </source>
</evidence>